<proteinExistence type="predicted"/>
<dbReference type="RefSeq" id="WP_061102415.1">
    <property type="nucleotide sequence ID" value="NZ_JBETWF010000010.1"/>
</dbReference>
<dbReference type="AlphaFoldDB" id="A0A135YM40"/>
<dbReference type="Proteomes" id="UP000295195">
    <property type="component" value="Unassembled WGS sequence"/>
</dbReference>
<organism evidence="1 2">
    <name type="scientific">Lactobacillus crispatus</name>
    <dbReference type="NCBI Taxonomy" id="47770"/>
    <lineage>
        <taxon>Bacteria</taxon>
        <taxon>Bacillati</taxon>
        <taxon>Bacillota</taxon>
        <taxon>Bacilli</taxon>
        <taxon>Lactobacillales</taxon>
        <taxon>Lactobacillaceae</taxon>
        <taxon>Lactobacillus</taxon>
    </lineage>
</organism>
<name>A0A135YM40_9LACO</name>
<accession>A0A135YM40</accession>
<gene>
    <name evidence="1" type="ORF">CEE75_12785</name>
</gene>
<evidence type="ECO:0000313" key="2">
    <source>
        <dbReference type="Proteomes" id="UP000295195"/>
    </source>
</evidence>
<reference evidence="1 2" key="1">
    <citation type="submission" date="2017-06" db="EMBL/GenBank/DDBJ databases">
        <authorList>
            <person name="Swanenburg J."/>
            <person name="Kort R."/>
        </authorList>
    </citation>
    <scope>NUCLEOTIDE SEQUENCE [LARGE SCALE GENOMIC DNA]</scope>
    <source>
        <strain evidence="1 2">RL05</strain>
    </source>
</reference>
<evidence type="ECO:0000313" key="1">
    <source>
        <dbReference type="EMBL" id="TDN28576.1"/>
    </source>
</evidence>
<protein>
    <submittedName>
        <fullName evidence="1">Uncharacterized protein</fullName>
    </submittedName>
</protein>
<sequence length="157" mass="17999">MDELRLALYDNIAQVDEPVLKLSKSYQTKYWRGIDSDISFSLILKRKNGDIQLIVDQGLTTIGAGRNDIGLDESMLMTYLIKFNLNKSELLRYKKETDNLNSLVNDPEVVGLDDNEAKEIKQDWINTQNSLNDAMTSLMNQVISWVKANYNEYPVFA</sequence>
<comment type="caution">
    <text evidence="1">The sequence shown here is derived from an EMBL/GenBank/DDBJ whole genome shotgun (WGS) entry which is preliminary data.</text>
</comment>
<dbReference type="EMBL" id="NKLP01000279">
    <property type="protein sequence ID" value="TDN28576.1"/>
    <property type="molecule type" value="Genomic_DNA"/>
</dbReference>